<evidence type="ECO:0000313" key="2">
    <source>
        <dbReference type="EMBL" id="KAF9444224.1"/>
    </source>
</evidence>
<reference evidence="2" key="1">
    <citation type="submission" date="2020-11" db="EMBL/GenBank/DDBJ databases">
        <authorList>
            <consortium name="DOE Joint Genome Institute"/>
            <person name="Ahrendt S."/>
            <person name="Riley R."/>
            <person name="Andreopoulos W."/>
            <person name="Labutti K."/>
            <person name="Pangilinan J."/>
            <person name="Ruiz-Duenas F.J."/>
            <person name="Barrasa J.M."/>
            <person name="Sanchez-Garcia M."/>
            <person name="Camarero S."/>
            <person name="Miyauchi S."/>
            <person name="Serrano A."/>
            <person name="Linde D."/>
            <person name="Babiker R."/>
            <person name="Drula E."/>
            <person name="Ayuso-Fernandez I."/>
            <person name="Pacheco R."/>
            <person name="Padilla G."/>
            <person name="Ferreira P."/>
            <person name="Barriuso J."/>
            <person name="Kellner H."/>
            <person name="Castanera R."/>
            <person name="Alfaro M."/>
            <person name="Ramirez L."/>
            <person name="Pisabarro A.G."/>
            <person name="Kuo A."/>
            <person name="Tritt A."/>
            <person name="Lipzen A."/>
            <person name="He G."/>
            <person name="Yan M."/>
            <person name="Ng V."/>
            <person name="Cullen D."/>
            <person name="Martin F."/>
            <person name="Rosso M.-N."/>
            <person name="Henrissat B."/>
            <person name="Hibbett D."/>
            <person name="Martinez A.T."/>
            <person name="Grigoriev I.V."/>
        </authorList>
    </citation>
    <scope>NUCLEOTIDE SEQUENCE</scope>
    <source>
        <strain evidence="2">MF-IS2</strain>
    </source>
</reference>
<dbReference type="AlphaFoldDB" id="A0A9P5X5W6"/>
<keyword evidence="3" id="KW-1185">Reference proteome</keyword>
<evidence type="ECO:0000256" key="1">
    <source>
        <dbReference type="SAM" id="MobiDB-lite"/>
    </source>
</evidence>
<sequence>MAQLKKRNITPHTNPRDYVGPPSVGGNHKQFIFRATSTGINIWRRESGTPHQRFEPQILQDEGVRCFSWRRSSDNISNFATTGIDGTLLYIWSGDEPVLVRTPVAIDPVRLFSPKTATKRTRWLHVAQLATEPSSDSPSSRGVDVNSAEGASGT</sequence>
<feature type="compositionally biased region" description="Polar residues" evidence="1">
    <location>
        <begin position="131"/>
        <end position="140"/>
    </location>
</feature>
<protein>
    <submittedName>
        <fullName evidence="2">Uncharacterized protein</fullName>
    </submittedName>
</protein>
<proteinExistence type="predicted"/>
<dbReference type="OrthoDB" id="3083721at2759"/>
<comment type="caution">
    <text evidence="2">The sequence shown here is derived from an EMBL/GenBank/DDBJ whole genome shotgun (WGS) entry which is preliminary data.</text>
</comment>
<feature type="region of interest" description="Disordered" evidence="1">
    <location>
        <begin position="130"/>
        <end position="154"/>
    </location>
</feature>
<dbReference type="EMBL" id="MU151393">
    <property type="protein sequence ID" value="KAF9444224.1"/>
    <property type="molecule type" value="Genomic_DNA"/>
</dbReference>
<dbReference type="Proteomes" id="UP000807342">
    <property type="component" value="Unassembled WGS sequence"/>
</dbReference>
<evidence type="ECO:0000313" key="3">
    <source>
        <dbReference type="Proteomes" id="UP000807342"/>
    </source>
</evidence>
<accession>A0A9P5X5W6</accession>
<name>A0A9P5X5W6_9AGAR</name>
<gene>
    <name evidence="2" type="ORF">P691DRAFT_787003</name>
</gene>
<organism evidence="2 3">
    <name type="scientific">Macrolepiota fuliginosa MF-IS2</name>
    <dbReference type="NCBI Taxonomy" id="1400762"/>
    <lineage>
        <taxon>Eukaryota</taxon>
        <taxon>Fungi</taxon>
        <taxon>Dikarya</taxon>
        <taxon>Basidiomycota</taxon>
        <taxon>Agaricomycotina</taxon>
        <taxon>Agaricomycetes</taxon>
        <taxon>Agaricomycetidae</taxon>
        <taxon>Agaricales</taxon>
        <taxon>Agaricineae</taxon>
        <taxon>Agaricaceae</taxon>
        <taxon>Macrolepiota</taxon>
    </lineage>
</organism>
<feature type="region of interest" description="Disordered" evidence="1">
    <location>
        <begin position="1"/>
        <end position="24"/>
    </location>
</feature>